<evidence type="ECO:0000313" key="3">
    <source>
        <dbReference type="Proteomes" id="UP000317365"/>
    </source>
</evidence>
<dbReference type="Proteomes" id="UP000317365">
    <property type="component" value="Chromosome"/>
</dbReference>
<accession>A0A515EN07</accession>
<organism evidence="2 3">
    <name type="scientific">Rhodoferax aquaticus</name>
    <dbReference type="NCBI Taxonomy" id="2527691"/>
    <lineage>
        <taxon>Bacteria</taxon>
        <taxon>Pseudomonadati</taxon>
        <taxon>Pseudomonadota</taxon>
        <taxon>Betaproteobacteria</taxon>
        <taxon>Burkholderiales</taxon>
        <taxon>Comamonadaceae</taxon>
        <taxon>Rhodoferax</taxon>
    </lineage>
</organism>
<evidence type="ECO:0000313" key="2">
    <source>
        <dbReference type="EMBL" id="QDL54041.1"/>
    </source>
</evidence>
<feature type="region of interest" description="Disordered" evidence="1">
    <location>
        <begin position="132"/>
        <end position="224"/>
    </location>
</feature>
<protein>
    <submittedName>
        <fullName evidence="2">Uncharacterized protein</fullName>
    </submittedName>
</protein>
<proteinExistence type="predicted"/>
<reference evidence="3" key="2">
    <citation type="journal article" date="2020" name="Int. J. Syst. Evol. Microbiol.">
        <title>Genomic insights into a novel species Rhodoferax aquaticus sp. nov., isolated from freshwater.</title>
        <authorList>
            <person name="Li T."/>
            <person name="Zhuo Y."/>
            <person name="Jin C.Z."/>
            <person name="Wu X."/>
            <person name="Ko S.R."/>
            <person name="Jin F.J."/>
            <person name="Ahn C.Y."/>
            <person name="Oh H.M."/>
            <person name="Lee H.G."/>
            <person name="Jin L."/>
        </authorList>
    </citation>
    <scope>NUCLEOTIDE SEQUENCE [LARGE SCALE GENOMIC DNA]</scope>
    <source>
        <strain evidence="3">Gr-4</strain>
    </source>
</reference>
<keyword evidence="3" id="KW-1185">Reference proteome</keyword>
<dbReference type="AlphaFoldDB" id="A0A515EN07"/>
<evidence type="ECO:0000256" key="1">
    <source>
        <dbReference type="SAM" id="MobiDB-lite"/>
    </source>
</evidence>
<dbReference type="KEGG" id="rhg:EXZ61_07590"/>
<dbReference type="RefSeq" id="WP_142810575.1">
    <property type="nucleotide sequence ID" value="NZ_CP036282.1"/>
</dbReference>
<sequence>MKRKLSLSLKHFGVGVVLLLTVAGSSAITLGRVRGPALLGQELEVAVPVQIAADEDASALCFNADVYYGDNRVDPARVSVSSSATQQGSDSVVRVLVRQRIDEPVVTVYLRSGCGLQATRKYVLLADMPSEPAAQSPVGRGPLTPSVTVATGQAGDVGSKKQSVAGGEKESGQEQNKGGGLAALRASQRPSGVGKSGQALVATEKTPSPRVEGHKQSKQIPSQKARLKLESLDLSVELDPVLKSSDELRSEPKEDAKLRADATIVWKALTASPEDVLKDAQNAQATETKLKQLQQQTTDNQKSITDLVARLDKAESERYANPVIYGLIALLSFATVGGFWVLRRKAASATTESPWWRGEFADESSIHNSILGLDEAAGAPKSKPAEASSSAKAKLESLAEARVEMPAHVSKDASDGRASPDSLLSAFALPAQSSQGFRQRDFAHSTDSGMRAVKAKELIDVRHQADFYVALGQYDEALAVLEGHIRDAEEADPLVYLDLLNVLHTLSRKPAFDTYREKFNACFTGYVPEFEIFTAESAALDSYPQLCAQLTELWPSPDALGYMERCLVRDPQLPLSANVTLDAFKDLLMLHAVLKRVMAPSESVLVPFSVRPVPQAPALALSSVLEAPSHAVATTSVDLALDLDLSEQSDNLINFEPPKPE</sequence>
<name>A0A515EN07_9BURK</name>
<gene>
    <name evidence="2" type="ORF">EXZ61_07590</name>
</gene>
<reference evidence="3" key="1">
    <citation type="submission" date="2019-02" db="EMBL/GenBank/DDBJ databases">
        <title>Complete genome sequence of Rhodoferax sp. Gr-4.</title>
        <authorList>
            <person name="Jin L."/>
        </authorList>
    </citation>
    <scope>NUCLEOTIDE SEQUENCE [LARGE SCALE GENOMIC DNA]</scope>
    <source>
        <strain evidence="3">Gr-4</strain>
    </source>
</reference>
<dbReference type="EMBL" id="CP036282">
    <property type="protein sequence ID" value="QDL54041.1"/>
    <property type="molecule type" value="Genomic_DNA"/>
</dbReference>